<dbReference type="Proteomes" id="UP000887013">
    <property type="component" value="Unassembled WGS sequence"/>
</dbReference>
<evidence type="ECO:0000313" key="2">
    <source>
        <dbReference type="Proteomes" id="UP000887013"/>
    </source>
</evidence>
<protein>
    <submittedName>
        <fullName evidence="1">Helitron_like_N domain-containing protein</fullName>
    </submittedName>
</protein>
<sequence length="159" mass="18340">MDQIHAEEAAEQHAARFEDARLQVRQSCSATSNVLRLNKENTIGYKWLKDVNKEKHISLRCLAFRYNPVRLLKTAIDMMPSDTHKIVIQADRMPAGEHVRRFNAPTVDQVAIIIVGAQFQSRDIVLHRRNEQLTKIAVTHRCYDALQYLILLSFLSFVV</sequence>
<proteinExistence type="predicted"/>
<gene>
    <name evidence="1" type="primary">NOO_LOCUS7637</name>
    <name evidence="1" type="ORF">NPIL_65831</name>
</gene>
<organism evidence="1 2">
    <name type="scientific">Nephila pilipes</name>
    <name type="common">Giant wood spider</name>
    <name type="synonym">Nephila maculata</name>
    <dbReference type="NCBI Taxonomy" id="299642"/>
    <lineage>
        <taxon>Eukaryota</taxon>
        <taxon>Metazoa</taxon>
        <taxon>Ecdysozoa</taxon>
        <taxon>Arthropoda</taxon>
        <taxon>Chelicerata</taxon>
        <taxon>Arachnida</taxon>
        <taxon>Araneae</taxon>
        <taxon>Araneomorphae</taxon>
        <taxon>Entelegynae</taxon>
        <taxon>Araneoidea</taxon>
        <taxon>Nephilidae</taxon>
        <taxon>Nephila</taxon>
    </lineage>
</organism>
<comment type="caution">
    <text evidence="1">The sequence shown here is derived from an EMBL/GenBank/DDBJ whole genome shotgun (WGS) entry which is preliminary data.</text>
</comment>
<dbReference type="AlphaFoldDB" id="A0A8X6TD65"/>
<reference evidence="1" key="1">
    <citation type="submission" date="2020-08" db="EMBL/GenBank/DDBJ databases">
        <title>Multicomponent nature underlies the extraordinary mechanical properties of spider dragline silk.</title>
        <authorList>
            <person name="Kono N."/>
            <person name="Nakamura H."/>
            <person name="Mori M."/>
            <person name="Yoshida Y."/>
            <person name="Ohtoshi R."/>
            <person name="Malay A.D."/>
            <person name="Moran D.A.P."/>
            <person name="Tomita M."/>
            <person name="Numata K."/>
            <person name="Arakawa K."/>
        </authorList>
    </citation>
    <scope>NUCLEOTIDE SEQUENCE</scope>
</reference>
<accession>A0A8X6TD65</accession>
<name>A0A8X6TD65_NEPPI</name>
<dbReference type="EMBL" id="BMAW01100984">
    <property type="protein sequence ID" value="GFS97549.1"/>
    <property type="molecule type" value="Genomic_DNA"/>
</dbReference>
<evidence type="ECO:0000313" key="1">
    <source>
        <dbReference type="EMBL" id="GFS97549.1"/>
    </source>
</evidence>
<keyword evidence="2" id="KW-1185">Reference proteome</keyword>